<evidence type="ECO:0000313" key="4">
    <source>
        <dbReference type="Proteomes" id="UP000199199"/>
    </source>
</evidence>
<dbReference type="AlphaFoldDB" id="A0A1I6RJS6"/>
<protein>
    <submittedName>
        <fullName evidence="3">Uncharacterized protein</fullName>
    </submittedName>
</protein>
<sequence>MDRTPTITLALVLIVSLAILPVGTATAQPEKVQAAQNDQATNESIAPGAQLTGVLGVQNAEVNGAVTERAYGIKIANAQTADAEAAVIGEQFEDIDDRLEDLEDRRDELEDERDTGNISEGEYRAEIATIRAEQATAERLAADAESNASELPADLLEEQGVNASAIQELSERADELTGPETAEIAQSIAGNSAGSPVAGDNGPADVPAGPPVDTESNRTEASVPAAENTPRERGNASAGDSSSERPIDGDSTSESEPKADEGDESEPEASTSKPEPKADEGDESETDHGSESDTSNRDDGNSRPAFA</sequence>
<feature type="compositionally biased region" description="Basic and acidic residues" evidence="2">
    <location>
        <begin position="286"/>
        <end position="301"/>
    </location>
</feature>
<feature type="region of interest" description="Disordered" evidence="2">
    <location>
        <begin position="162"/>
        <end position="307"/>
    </location>
</feature>
<evidence type="ECO:0000256" key="2">
    <source>
        <dbReference type="SAM" id="MobiDB-lite"/>
    </source>
</evidence>
<name>A0A1I6RJS6_9EURY</name>
<dbReference type="EMBL" id="FOZS01000002">
    <property type="protein sequence ID" value="SFS64952.1"/>
    <property type="molecule type" value="Genomic_DNA"/>
</dbReference>
<organism evidence="3 4">
    <name type="scientific">Halostagnicola kamekurae</name>
    <dbReference type="NCBI Taxonomy" id="619731"/>
    <lineage>
        <taxon>Archaea</taxon>
        <taxon>Methanobacteriati</taxon>
        <taxon>Methanobacteriota</taxon>
        <taxon>Stenosarchaea group</taxon>
        <taxon>Halobacteria</taxon>
        <taxon>Halobacteriales</taxon>
        <taxon>Natrialbaceae</taxon>
        <taxon>Halostagnicola</taxon>
    </lineage>
</organism>
<dbReference type="Proteomes" id="UP000199199">
    <property type="component" value="Unassembled WGS sequence"/>
</dbReference>
<evidence type="ECO:0000256" key="1">
    <source>
        <dbReference type="SAM" id="Coils"/>
    </source>
</evidence>
<proteinExistence type="predicted"/>
<gene>
    <name evidence="3" type="ORF">SAMN04488556_1844</name>
</gene>
<keyword evidence="1" id="KW-0175">Coiled coil</keyword>
<reference evidence="4" key="1">
    <citation type="submission" date="2016-10" db="EMBL/GenBank/DDBJ databases">
        <authorList>
            <person name="Varghese N."/>
            <person name="Submissions S."/>
        </authorList>
    </citation>
    <scope>NUCLEOTIDE SEQUENCE [LARGE SCALE GENOMIC DNA]</scope>
    <source>
        <strain evidence="4">DSM 22427</strain>
    </source>
</reference>
<keyword evidence="4" id="KW-1185">Reference proteome</keyword>
<evidence type="ECO:0000313" key="3">
    <source>
        <dbReference type="EMBL" id="SFS64952.1"/>
    </source>
</evidence>
<feature type="coiled-coil region" evidence="1">
    <location>
        <begin position="92"/>
        <end position="119"/>
    </location>
</feature>
<accession>A0A1I6RJS6</accession>